<keyword evidence="1" id="KW-0732">Signal</keyword>
<name>A0ABP0KSP8_9DINO</name>
<dbReference type="Pfam" id="PF09844">
    <property type="entry name" value="DUF2071"/>
    <property type="match status" value="1"/>
</dbReference>
<dbReference type="EMBL" id="CAXAMM010012880">
    <property type="protein sequence ID" value="CAK9029908.1"/>
    <property type="molecule type" value="Genomic_DNA"/>
</dbReference>
<organism evidence="2 3">
    <name type="scientific">Durusdinium trenchii</name>
    <dbReference type="NCBI Taxonomy" id="1381693"/>
    <lineage>
        <taxon>Eukaryota</taxon>
        <taxon>Sar</taxon>
        <taxon>Alveolata</taxon>
        <taxon>Dinophyceae</taxon>
        <taxon>Suessiales</taxon>
        <taxon>Symbiodiniaceae</taxon>
        <taxon>Durusdinium</taxon>
    </lineage>
</organism>
<feature type="signal peptide" evidence="1">
    <location>
        <begin position="1"/>
        <end position="20"/>
    </location>
</feature>
<dbReference type="InterPro" id="IPR018644">
    <property type="entry name" value="DUF2071"/>
</dbReference>
<evidence type="ECO:0000313" key="3">
    <source>
        <dbReference type="Proteomes" id="UP001642464"/>
    </source>
</evidence>
<proteinExistence type="predicted"/>
<accession>A0ABP0KSP8</accession>
<reference evidence="2 3" key="1">
    <citation type="submission" date="2024-02" db="EMBL/GenBank/DDBJ databases">
        <authorList>
            <person name="Chen Y."/>
            <person name="Shah S."/>
            <person name="Dougan E. K."/>
            <person name="Thang M."/>
            <person name="Chan C."/>
        </authorList>
    </citation>
    <scope>NUCLEOTIDE SEQUENCE [LARGE SCALE GENOMIC DNA]</scope>
</reference>
<keyword evidence="3" id="KW-1185">Reference proteome</keyword>
<comment type="caution">
    <text evidence="2">The sequence shown here is derived from an EMBL/GenBank/DDBJ whole genome shotgun (WGS) entry which is preliminary data.</text>
</comment>
<dbReference type="Proteomes" id="UP001642464">
    <property type="component" value="Unassembled WGS sequence"/>
</dbReference>
<gene>
    <name evidence="2" type="ORF">SCF082_LOCUS18991</name>
</gene>
<sequence>MAPFPALFWGVLAMAVPSMALPIEEADKDMLYCNFPMEASRLQSYLNPKLEPELYDGKAWVTAMIFEVASLKLQTPLKVSIPLGGGSELFKLTTNVVRKETGDKGYLLMNLDFPSSAQGWIQKIGCSATQPGVQCGASTAVLDKSSAHITSYDQITFDVDFQVTSEEEDPNFLQYLINRPYKVLQDGPRGVVRMAQQEGKAAAGNYQGYQMKVQSLKSSVFSKRWPSLQVDEDLAFARCFWARQLVFVDHDGEEI</sequence>
<feature type="chain" id="PRO_5046062977" evidence="1">
    <location>
        <begin position="21"/>
        <end position="255"/>
    </location>
</feature>
<evidence type="ECO:0000256" key="1">
    <source>
        <dbReference type="SAM" id="SignalP"/>
    </source>
</evidence>
<evidence type="ECO:0000313" key="2">
    <source>
        <dbReference type="EMBL" id="CAK9029908.1"/>
    </source>
</evidence>
<protein>
    <submittedName>
        <fullName evidence="2">Uncharacterized protein</fullName>
    </submittedName>
</protein>